<sequence>MNICPWRDAGRRLEVFGIPVMMFSLYLAWFQWPETMTLWIVTALIAFFKVISIFGFTLTVLWQRLIYRLRGQRLSGRPWWYRKFFE</sequence>
<feature type="transmembrane region" description="Helical" evidence="1">
    <location>
        <begin position="38"/>
        <end position="62"/>
    </location>
</feature>
<dbReference type="RefSeq" id="WP_064556380.1">
    <property type="nucleotide sequence ID" value="NZ_LXEO01000070.1"/>
</dbReference>
<name>A0A1B7HGC9_9ENTR</name>
<feature type="transmembrane region" description="Helical" evidence="1">
    <location>
        <begin position="12"/>
        <end position="32"/>
    </location>
</feature>
<dbReference type="AlphaFoldDB" id="A0A1B7HGC9"/>
<organism evidence="2 3">
    <name type="scientific">Buttiauxella noackiae ATCC 51607</name>
    <dbReference type="NCBI Taxonomy" id="1354255"/>
    <lineage>
        <taxon>Bacteria</taxon>
        <taxon>Pseudomonadati</taxon>
        <taxon>Pseudomonadota</taxon>
        <taxon>Gammaproteobacteria</taxon>
        <taxon>Enterobacterales</taxon>
        <taxon>Enterobacteriaceae</taxon>
        <taxon>Buttiauxella</taxon>
    </lineage>
</organism>
<dbReference type="EMBL" id="LXEO01000070">
    <property type="protein sequence ID" value="OAT14679.1"/>
    <property type="molecule type" value="Genomic_DNA"/>
</dbReference>
<proteinExistence type="predicted"/>
<comment type="caution">
    <text evidence="2">The sequence shown here is derived from an EMBL/GenBank/DDBJ whole genome shotgun (WGS) entry which is preliminary data.</text>
</comment>
<protein>
    <submittedName>
        <fullName evidence="2">TraK family protein</fullName>
    </submittedName>
</protein>
<evidence type="ECO:0000256" key="1">
    <source>
        <dbReference type="SAM" id="Phobius"/>
    </source>
</evidence>
<reference evidence="2 3" key="1">
    <citation type="submission" date="2016-04" db="EMBL/GenBank/DDBJ databases">
        <title>ATOL: Assembling a taxonomically balanced genome-scale reconstruction of the evolutionary history of the Enterobacteriaceae.</title>
        <authorList>
            <person name="Plunkett G.III."/>
            <person name="Neeno-Eckwall E.C."/>
            <person name="Glasner J.D."/>
            <person name="Perna N.T."/>
        </authorList>
    </citation>
    <scope>NUCLEOTIDE SEQUENCE [LARGE SCALE GENOMIC DNA]</scope>
    <source>
        <strain evidence="2 3">ATCC 51607</strain>
    </source>
</reference>
<evidence type="ECO:0000313" key="2">
    <source>
        <dbReference type="EMBL" id="OAT14679.1"/>
    </source>
</evidence>
<keyword evidence="1" id="KW-1133">Transmembrane helix</keyword>
<dbReference type="PATRIC" id="fig|1354255.3.peg.4495"/>
<dbReference type="InterPro" id="IPR047756">
    <property type="entry name" value="IcmT-like"/>
</dbReference>
<keyword evidence="1" id="KW-0472">Membrane</keyword>
<keyword evidence="1" id="KW-0812">Transmembrane</keyword>
<accession>A0A1B7HGC9</accession>
<dbReference type="Proteomes" id="UP000078286">
    <property type="component" value="Unassembled WGS sequence"/>
</dbReference>
<evidence type="ECO:0000313" key="3">
    <source>
        <dbReference type="Proteomes" id="UP000078286"/>
    </source>
</evidence>
<keyword evidence="3" id="KW-1185">Reference proteome</keyword>
<dbReference type="NCBIfam" id="NF038220">
    <property type="entry name" value="IcmT_TraK"/>
    <property type="match status" value="1"/>
</dbReference>
<gene>
    <name evidence="2" type="ORF">M979_4365</name>
</gene>